<organism evidence="2 3">
    <name type="scientific">Massarina eburnea CBS 473.64</name>
    <dbReference type="NCBI Taxonomy" id="1395130"/>
    <lineage>
        <taxon>Eukaryota</taxon>
        <taxon>Fungi</taxon>
        <taxon>Dikarya</taxon>
        <taxon>Ascomycota</taxon>
        <taxon>Pezizomycotina</taxon>
        <taxon>Dothideomycetes</taxon>
        <taxon>Pleosporomycetidae</taxon>
        <taxon>Pleosporales</taxon>
        <taxon>Massarineae</taxon>
        <taxon>Massarinaceae</taxon>
        <taxon>Massarina</taxon>
    </lineage>
</organism>
<evidence type="ECO:0000313" key="2">
    <source>
        <dbReference type="EMBL" id="KAF2646557.1"/>
    </source>
</evidence>
<sequence length="139" mass="15476">MSESTSQPFVLIVDDALYNLDNIATTLLAANDSITKLGNYIESKTGSLDMAIKALEEFKSSMVEAKKKLDEWRKEHGIKGKGDAENMVEDAELKMESDVCDRLQEIYEDAEKSGVLCEKWFEDQKATGSNELSIESSKA</sequence>
<dbReference type="EMBL" id="MU006776">
    <property type="protein sequence ID" value="KAF2646557.1"/>
    <property type="molecule type" value="Genomic_DNA"/>
</dbReference>
<protein>
    <submittedName>
        <fullName evidence="2">Uncharacterized protein</fullName>
    </submittedName>
</protein>
<keyword evidence="1" id="KW-0175">Coiled coil</keyword>
<gene>
    <name evidence="2" type="ORF">P280DRAFT_13700</name>
</gene>
<dbReference type="AlphaFoldDB" id="A0A6A6SHT4"/>
<evidence type="ECO:0000256" key="1">
    <source>
        <dbReference type="SAM" id="Coils"/>
    </source>
</evidence>
<name>A0A6A6SHT4_9PLEO</name>
<reference evidence="2" key="1">
    <citation type="journal article" date="2020" name="Stud. Mycol.">
        <title>101 Dothideomycetes genomes: a test case for predicting lifestyles and emergence of pathogens.</title>
        <authorList>
            <person name="Haridas S."/>
            <person name="Albert R."/>
            <person name="Binder M."/>
            <person name="Bloem J."/>
            <person name="Labutti K."/>
            <person name="Salamov A."/>
            <person name="Andreopoulos B."/>
            <person name="Baker S."/>
            <person name="Barry K."/>
            <person name="Bills G."/>
            <person name="Bluhm B."/>
            <person name="Cannon C."/>
            <person name="Castanera R."/>
            <person name="Culley D."/>
            <person name="Daum C."/>
            <person name="Ezra D."/>
            <person name="Gonzalez J."/>
            <person name="Henrissat B."/>
            <person name="Kuo A."/>
            <person name="Liang C."/>
            <person name="Lipzen A."/>
            <person name="Lutzoni F."/>
            <person name="Magnuson J."/>
            <person name="Mondo S."/>
            <person name="Nolan M."/>
            <person name="Ohm R."/>
            <person name="Pangilinan J."/>
            <person name="Park H.-J."/>
            <person name="Ramirez L."/>
            <person name="Alfaro M."/>
            <person name="Sun H."/>
            <person name="Tritt A."/>
            <person name="Yoshinaga Y."/>
            <person name="Zwiers L.-H."/>
            <person name="Turgeon B."/>
            <person name="Goodwin S."/>
            <person name="Spatafora J."/>
            <person name="Crous P."/>
            <person name="Grigoriev I."/>
        </authorList>
    </citation>
    <scope>NUCLEOTIDE SEQUENCE</scope>
    <source>
        <strain evidence="2">CBS 473.64</strain>
    </source>
</reference>
<accession>A0A6A6SHT4</accession>
<proteinExistence type="predicted"/>
<feature type="coiled-coil region" evidence="1">
    <location>
        <begin position="48"/>
        <end position="75"/>
    </location>
</feature>
<dbReference type="Proteomes" id="UP000799753">
    <property type="component" value="Unassembled WGS sequence"/>
</dbReference>
<evidence type="ECO:0000313" key="3">
    <source>
        <dbReference type="Proteomes" id="UP000799753"/>
    </source>
</evidence>
<keyword evidence="3" id="KW-1185">Reference proteome</keyword>